<dbReference type="Proteomes" id="UP000662857">
    <property type="component" value="Chromosome"/>
</dbReference>
<accession>A0A895YJ14</accession>
<reference evidence="3" key="1">
    <citation type="submission" date="2021-02" db="EMBL/GenBank/DDBJ databases">
        <title>Natrosporangium hydrolyticum gen. nov., sp. nov, a haloalkaliphilic actinobacterium from a soda solonchak soil.</title>
        <authorList>
            <person name="Sorokin D.Y."/>
            <person name="Khijniak T.V."/>
            <person name="Zakharycheva A.P."/>
            <person name="Boueva O.V."/>
            <person name="Ariskina E.V."/>
            <person name="Hahnke R.L."/>
            <person name="Bunk B."/>
            <person name="Sproer C."/>
            <person name="Schumann P."/>
            <person name="Evtushenko L.I."/>
            <person name="Kublanov I.V."/>
        </authorList>
    </citation>
    <scope>NUCLEOTIDE SEQUENCE</scope>
    <source>
        <strain evidence="3">DSM 106523</strain>
    </source>
</reference>
<organism evidence="3 4">
    <name type="scientific">Natronosporangium hydrolyticum</name>
    <dbReference type="NCBI Taxonomy" id="2811111"/>
    <lineage>
        <taxon>Bacteria</taxon>
        <taxon>Bacillati</taxon>
        <taxon>Actinomycetota</taxon>
        <taxon>Actinomycetes</taxon>
        <taxon>Micromonosporales</taxon>
        <taxon>Micromonosporaceae</taxon>
        <taxon>Natronosporangium</taxon>
    </lineage>
</organism>
<gene>
    <name evidence="3" type="ORF">JQS43_24455</name>
</gene>
<feature type="region of interest" description="Disordered" evidence="1">
    <location>
        <begin position="1"/>
        <end position="20"/>
    </location>
</feature>
<feature type="compositionally biased region" description="Polar residues" evidence="1">
    <location>
        <begin position="7"/>
        <end position="18"/>
    </location>
</feature>
<feature type="domain" description="PPM-type phosphatase" evidence="2">
    <location>
        <begin position="25"/>
        <end position="226"/>
    </location>
</feature>
<dbReference type="AlphaFoldDB" id="A0A895YJ14"/>
<dbReference type="InterPro" id="IPR001932">
    <property type="entry name" value="PPM-type_phosphatase-like_dom"/>
</dbReference>
<sequence>MPDVYISTATEAGDSGQNEDWVGTCPTAVVVLDGVSAPPGTSTGCRHGTAWYVNQLGSRLLLHLAGDDLTPDASLSAAIRETADAHAGTCDLRHPGTPSAAVAILQLGPEEITYLVLADTVVVLDVDEKLTVVTDDRVTRVAADAHTRTQRHPVGSPAHIEAVAELSRTQRLSRNQPGGYWVAGSAPEAADEAITGSVPRRGCRRAAVLTDGASRVVDGFGLATWEELLDRLVSAGPADLIAWTRSVERDDTTGERWPRYKASDDATAVYLNLESRDDSGAAGT</sequence>
<evidence type="ECO:0000313" key="4">
    <source>
        <dbReference type="Proteomes" id="UP000662857"/>
    </source>
</evidence>
<protein>
    <submittedName>
        <fullName evidence="3">Protein phosphatase 2C domain-containing protein</fullName>
    </submittedName>
</protein>
<keyword evidence="4" id="KW-1185">Reference proteome</keyword>
<dbReference type="RefSeq" id="WP_239676727.1">
    <property type="nucleotide sequence ID" value="NZ_CP070499.1"/>
</dbReference>
<proteinExistence type="predicted"/>
<name>A0A895YJ14_9ACTN</name>
<evidence type="ECO:0000259" key="2">
    <source>
        <dbReference type="Pfam" id="PF13672"/>
    </source>
</evidence>
<evidence type="ECO:0000313" key="3">
    <source>
        <dbReference type="EMBL" id="QSB14586.1"/>
    </source>
</evidence>
<dbReference type="EMBL" id="CP070499">
    <property type="protein sequence ID" value="QSB14586.1"/>
    <property type="molecule type" value="Genomic_DNA"/>
</dbReference>
<dbReference type="KEGG" id="nhy:JQS43_24455"/>
<evidence type="ECO:0000256" key="1">
    <source>
        <dbReference type="SAM" id="MobiDB-lite"/>
    </source>
</evidence>
<dbReference type="Pfam" id="PF13672">
    <property type="entry name" value="PP2C_2"/>
    <property type="match status" value="1"/>
</dbReference>